<protein>
    <submittedName>
        <fullName evidence="2">Uncharacterized protein</fullName>
    </submittedName>
</protein>
<feature type="compositionally biased region" description="Basic and acidic residues" evidence="1">
    <location>
        <begin position="98"/>
        <end position="107"/>
    </location>
</feature>
<evidence type="ECO:0000256" key="1">
    <source>
        <dbReference type="SAM" id="MobiDB-lite"/>
    </source>
</evidence>
<name>A0A0C2YAM7_HEBCY</name>
<proteinExistence type="predicted"/>
<reference evidence="2 3" key="1">
    <citation type="submission" date="2014-04" db="EMBL/GenBank/DDBJ databases">
        <authorList>
            <consortium name="DOE Joint Genome Institute"/>
            <person name="Kuo A."/>
            <person name="Gay G."/>
            <person name="Dore J."/>
            <person name="Kohler A."/>
            <person name="Nagy L.G."/>
            <person name="Floudas D."/>
            <person name="Copeland A."/>
            <person name="Barry K.W."/>
            <person name="Cichocki N."/>
            <person name="Veneault-Fourrey C."/>
            <person name="LaButti K."/>
            <person name="Lindquist E.A."/>
            <person name="Lipzen A."/>
            <person name="Lundell T."/>
            <person name="Morin E."/>
            <person name="Murat C."/>
            <person name="Sun H."/>
            <person name="Tunlid A."/>
            <person name="Henrissat B."/>
            <person name="Grigoriev I.V."/>
            <person name="Hibbett D.S."/>
            <person name="Martin F."/>
            <person name="Nordberg H.P."/>
            <person name="Cantor M.N."/>
            <person name="Hua S.X."/>
        </authorList>
    </citation>
    <scope>NUCLEOTIDE SEQUENCE [LARGE SCALE GENOMIC DNA]</scope>
    <source>
        <strain evidence="3">h7</strain>
    </source>
</reference>
<sequence length="237" mass="26555">MMLKPDLGFSAPQRNTRCLKASIAANPDVGVYSVSRDMFNNSHVGQLPHLRFCVSRPQPLPTWKNILSKSDCSSKVSSFSSPSAGPFSSMSPSTCQEKSNKPQRRFDPDIDLGQGGFDLSTNGWWSGSEGKRQLKAELAGRLWGFTPKVRNRPLTWIQFTERVGGKINVQFMMLASFQILFHRRDSVVRKSSTLIHPMITDVNHCHLPPLFRPGLQHTDRTTTPLNARRYIGDALEG</sequence>
<feature type="compositionally biased region" description="Low complexity" evidence="1">
    <location>
        <begin position="83"/>
        <end position="93"/>
    </location>
</feature>
<evidence type="ECO:0000313" key="2">
    <source>
        <dbReference type="EMBL" id="KIM46898.1"/>
    </source>
</evidence>
<dbReference type="Proteomes" id="UP000053424">
    <property type="component" value="Unassembled WGS sequence"/>
</dbReference>
<keyword evidence="3" id="KW-1185">Reference proteome</keyword>
<dbReference type="AlphaFoldDB" id="A0A0C2YAM7"/>
<dbReference type="OrthoDB" id="2142759at2759"/>
<dbReference type="HOGENOM" id="CLU_1170765_0_0_1"/>
<reference evidence="3" key="2">
    <citation type="submission" date="2015-01" db="EMBL/GenBank/DDBJ databases">
        <title>Evolutionary Origins and Diversification of the Mycorrhizal Mutualists.</title>
        <authorList>
            <consortium name="DOE Joint Genome Institute"/>
            <consortium name="Mycorrhizal Genomics Consortium"/>
            <person name="Kohler A."/>
            <person name="Kuo A."/>
            <person name="Nagy L.G."/>
            <person name="Floudas D."/>
            <person name="Copeland A."/>
            <person name="Barry K.W."/>
            <person name="Cichocki N."/>
            <person name="Veneault-Fourrey C."/>
            <person name="LaButti K."/>
            <person name="Lindquist E.A."/>
            <person name="Lipzen A."/>
            <person name="Lundell T."/>
            <person name="Morin E."/>
            <person name="Murat C."/>
            <person name="Riley R."/>
            <person name="Ohm R."/>
            <person name="Sun H."/>
            <person name="Tunlid A."/>
            <person name="Henrissat B."/>
            <person name="Grigoriev I.V."/>
            <person name="Hibbett D.S."/>
            <person name="Martin F."/>
        </authorList>
    </citation>
    <scope>NUCLEOTIDE SEQUENCE [LARGE SCALE GENOMIC DNA]</scope>
    <source>
        <strain evidence="3">h7</strain>
    </source>
</reference>
<dbReference type="EMBL" id="KN831770">
    <property type="protein sequence ID" value="KIM46898.1"/>
    <property type="molecule type" value="Genomic_DNA"/>
</dbReference>
<evidence type="ECO:0000313" key="3">
    <source>
        <dbReference type="Proteomes" id="UP000053424"/>
    </source>
</evidence>
<accession>A0A0C2YAM7</accession>
<organism evidence="2 3">
    <name type="scientific">Hebeloma cylindrosporum</name>
    <dbReference type="NCBI Taxonomy" id="76867"/>
    <lineage>
        <taxon>Eukaryota</taxon>
        <taxon>Fungi</taxon>
        <taxon>Dikarya</taxon>
        <taxon>Basidiomycota</taxon>
        <taxon>Agaricomycotina</taxon>
        <taxon>Agaricomycetes</taxon>
        <taxon>Agaricomycetidae</taxon>
        <taxon>Agaricales</taxon>
        <taxon>Agaricineae</taxon>
        <taxon>Hymenogastraceae</taxon>
        <taxon>Hebeloma</taxon>
    </lineage>
</organism>
<feature type="region of interest" description="Disordered" evidence="1">
    <location>
        <begin position="83"/>
        <end position="107"/>
    </location>
</feature>
<gene>
    <name evidence="2" type="ORF">M413DRAFT_265170</name>
</gene>